<evidence type="ECO:0000256" key="2">
    <source>
        <dbReference type="SAM" id="Phobius"/>
    </source>
</evidence>
<organism evidence="3 4">
    <name type="scientific">Coptotermes formosanus</name>
    <name type="common">Formosan subterranean termite</name>
    <dbReference type="NCBI Taxonomy" id="36987"/>
    <lineage>
        <taxon>Eukaryota</taxon>
        <taxon>Metazoa</taxon>
        <taxon>Ecdysozoa</taxon>
        <taxon>Arthropoda</taxon>
        <taxon>Hexapoda</taxon>
        <taxon>Insecta</taxon>
        <taxon>Pterygota</taxon>
        <taxon>Neoptera</taxon>
        <taxon>Polyneoptera</taxon>
        <taxon>Dictyoptera</taxon>
        <taxon>Blattodea</taxon>
        <taxon>Blattoidea</taxon>
        <taxon>Termitoidae</taxon>
        <taxon>Rhinotermitidae</taxon>
        <taxon>Coptotermes</taxon>
    </lineage>
</organism>
<dbReference type="AlphaFoldDB" id="A0A6L2Q2E0"/>
<sequence length="478" mass="54118">MTTGTTMLMMVAANRSRPLVRPSREIHQDEESDTNALPGPGVYWDTNVLIRLKGDPGINGSRSEKHTISAASDGEGHERSDTLTDQDAESSAEHNDHEDSALFPKDFQLKSNKHYLDGGEETSAYYNSFFHKQLDTSGKELTKQKDTSLNSDGYSSYDTNLTSISIDPYYIKYYQGNNDYKSKAGGTPGWDYYDEYDSTQYTSALVTAEPSDVGYVSDKYELGLYYITKLRDYTWRIVTSVYQQLRSSLTVVRCSELVVCEAHRVGRAWGISGTLLASGLSEIMMWLYGEDNEHRRLIKEAATTGRQGQSCRVQMQQCEDKSQSLEAGRGHAAFQGTLQSSGRKIKQKDRTFSQDNRCLGRDKPGASRTQASRLTARVNLLNSDVVRRNKQRSVYRVLLVLQTFTIIYKMYLIYFKGHIKEQGRQENIVAEEYTEDREEMARKLSSPNLGLTKVAERYTKVCELDSVDSFHAVRAKNT</sequence>
<comment type="caution">
    <text evidence="3">The sequence shown here is derived from an EMBL/GenBank/DDBJ whole genome shotgun (WGS) entry which is preliminary data.</text>
</comment>
<gene>
    <name evidence="3" type="ORF">Cfor_12828</name>
</gene>
<proteinExistence type="predicted"/>
<keyword evidence="2" id="KW-0472">Membrane</keyword>
<feature type="compositionally biased region" description="Basic and acidic residues" evidence="1">
    <location>
        <begin position="91"/>
        <end position="100"/>
    </location>
</feature>
<keyword evidence="4" id="KW-1185">Reference proteome</keyword>
<feature type="region of interest" description="Disordered" evidence="1">
    <location>
        <begin position="55"/>
        <end position="102"/>
    </location>
</feature>
<evidence type="ECO:0000313" key="4">
    <source>
        <dbReference type="Proteomes" id="UP000502823"/>
    </source>
</evidence>
<dbReference type="Proteomes" id="UP000502823">
    <property type="component" value="Unassembled WGS sequence"/>
</dbReference>
<dbReference type="InParanoid" id="A0A6L2Q2E0"/>
<dbReference type="OrthoDB" id="8195415at2759"/>
<reference evidence="4" key="1">
    <citation type="submission" date="2020-01" db="EMBL/GenBank/DDBJ databases">
        <title>Draft genome sequence of the Termite Coptotermes fromosanus.</title>
        <authorList>
            <person name="Itakura S."/>
            <person name="Yosikawa Y."/>
            <person name="Umezawa K."/>
        </authorList>
    </citation>
    <scope>NUCLEOTIDE SEQUENCE [LARGE SCALE GENOMIC DNA]</scope>
</reference>
<evidence type="ECO:0000313" key="3">
    <source>
        <dbReference type="EMBL" id="GFG39031.1"/>
    </source>
</evidence>
<accession>A0A6L2Q2E0</accession>
<keyword evidence="2" id="KW-1133">Transmembrane helix</keyword>
<protein>
    <submittedName>
        <fullName evidence="3">Uncharacterized protein</fullName>
    </submittedName>
</protein>
<dbReference type="EMBL" id="BLKM01000844">
    <property type="protein sequence ID" value="GFG39031.1"/>
    <property type="molecule type" value="Genomic_DNA"/>
</dbReference>
<name>A0A6L2Q2E0_COPFO</name>
<keyword evidence="2" id="KW-0812">Transmembrane</keyword>
<feature type="region of interest" description="Disordered" evidence="1">
    <location>
        <begin position="19"/>
        <end position="39"/>
    </location>
</feature>
<evidence type="ECO:0000256" key="1">
    <source>
        <dbReference type="SAM" id="MobiDB-lite"/>
    </source>
</evidence>
<feature type="transmembrane region" description="Helical" evidence="2">
    <location>
        <begin position="394"/>
        <end position="415"/>
    </location>
</feature>